<evidence type="ECO:0000313" key="3">
    <source>
        <dbReference type="Proteomes" id="UP000032142"/>
    </source>
</evidence>
<reference evidence="3" key="1">
    <citation type="submission" date="2014-09" db="EMBL/GenBank/DDBJ databases">
        <authorList>
            <person name="Mudge J."/>
            <person name="Ramaraj T."/>
            <person name="Lindquist I.E."/>
            <person name="Bharti A.K."/>
            <person name="Sundararajan A."/>
            <person name="Cameron C.T."/>
            <person name="Woodward J.E."/>
            <person name="May G.D."/>
            <person name="Brubaker C."/>
            <person name="Broadhvest J."/>
            <person name="Wilkins T.A."/>
        </authorList>
    </citation>
    <scope>NUCLEOTIDE SEQUENCE</scope>
    <source>
        <strain evidence="3">cv. AKA8401</strain>
    </source>
</reference>
<proteinExistence type="predicted"/>
<dbReference type="AlphaFoldDB" id="A0A0B0MNP9"/>
<protein>
    <submittedName>
        <fullName evidence="2">Glutamyl-tRNA reductase</fullName>
    </submittedName>
</protein>
<name>A0A0B0MNP9_GOSAR</name>
<gene>
    <name evidence="2" type="ORF">F383_38946</name>
</gene>
<feature type="compositionally biased region" description="Polar residues" evidence="1">
    <location>
        <begin position="19"/>
        <end position="35"/>
    </location>
</feature>
<keyword evidence="3" id="KW-1185">Reference proteome</keyword>
<feature type="region of interest" description="Disordered" evidence="1">
    <location>
        <begin position="19"/>
        <end position="49"/>
    </location>
</feature>
<sequence>MRRRRLRDLSIVQNIPNSEEANSEHQTVIGSSNVPDTLDEPAEFQSNVN</sequence>
<evidence type="ECO:0000313" key="2">
    <source>
        <dbReference type="EMBL" id="KHG00566.1"/>
    </source>
</evidence>
<organism evidence="2 3">
    <name type="scientific">Gossypium arboreum</name>
    <name type="common">Tree cotton</name>
    <name type="synonym">Gossypium nanking</name>
    <dbReference type="NCBI Taxonomy" id="29729"/>
    <lineage>
        <taxon>Eukaryota</taxon>
        <taxon>Viridiplantae</taxon>
        <taxon>Streptophyta</taxon>
        <taxon>Embryophyta</taxon>
        <taxon>Tracheophyta</taxon>
        <taxon>Spermatophyta</taxon>
        <taxon>Magnoliopsida</taxon>
        <taxon>eudicotyledons</taxon>
        <taxon>Gunneridae</taxon>
        <taxon>Pentapetalae</taxon>
        <taxon>rosids</taxon>
        <taxon>malvids</taxon>
        <taxon>Malvales</taxon>
        <taxon>Malvaceae</taxon>
        <taxon>Malvoideae</taxon>
        <taxon>Gossypium</taxon>
    </lineage>
</organism>
<dbReference type="EMBL" id="JRRC01136095">
    <property type="protein sequence ID" value="KHG00566.1"/>
    <property type="molecule type" value="Genomic_DNA"/>
</dbReference>
<accession>A0A0B0MNP9</accession>
<evidence type="ECO:0000256" key="1">
    <source>
        <dbReference type="SAM" id="MobiDB-lite"/>
    </source>
</evidence>
<comment type="caution">
    <text evidence="2">The sequence shown here is derived from an EMBL/GenBank/DDBJ whole genome shotgun (WGS) entry which is preliminary data.</text>
</comment>
<dbReference type="Proteomes" id="UP000032142">
    <property type="component" value="Unassembled WGS sequence"/>
</dbReference>